<dbReference type="GO" id="GO:0005525">
    <property type="term" value="F:GTP binding"/>
    <property type="evidence" value="ECO:0007669"/>
    <property type="project" value="InterPro"/>
</dbReference>
<protein>
    <submittedName>
        <fullName evidence="3">Uncharacterized protein</fullName>
    </submittedName>
</protein>
<gene>
    <name evidence="3" type="ORF">L345_17208</name>
</gene>
<sequence>MVETLTVAVLGAPKVGKTAIIRQFLYHDFTEKYSPTEDRYIYRPSVMLNGNSYDLKIMDVPYVAAFPANSSQVSSSFSSPPFSPGRFHHPSSCGEAEW</sequence>
<dbReference type="InterPro" id="IPR001806">
    <property type="entry name" value="Small_GTPase"/>
</dbReference>
<dbReference type="EMBL" id="AZIM01009982">
    <property type="protein sequence ID" value="ETE57080.1"/>
    <property type="molecule type" value="Genomic_DNA"/>
</dbReference>
<keyword evidence="1" id="KW-0547">Nucleotide-binding</keyword>
<feature type="region of interest" description="Disordered" evidence="2">
    <location>
        <begin position="71"/>
        <end position="98"/>
    </location>
</feature>
<evidence type="ECO:0000256" key="2">
    <source>
        <dbReference type="SAM" id="MobiDB-lite"/>
    </source>
</evidence>
<organism evidence="3 4">
    <name type="scientific">Ophiophagus hannah</name>
    <name type="common">King cobra</name>
    <name type="synonym">Naja hannah</name>
    <dbReference type="NCBI Taxonomy" id="8665"/>
    <lineage>
        <taxon>Eukaryota</taxon>
        <taxon>Metazoa</taxon>
        <taxon>Chordata</taxon>
        <taxon>Craniata</taxon>
        <taxon>Vertebrata</taxon>
        <taxon>Euteleostomi</taxon>
        <taxon>Lepidosauria</taxon>
        <taxon>Squamata</taxon>
        <taxon>Bifurcata</taxon>
        <taxon>Unidentata</taxon>
        <taxon>Episquamata</taxon>
        <taxon>Toxicofera</taxon>
        <taxon>Serpentes</taxon>
        <taxon>Colubroidea</taxon>
        <taxon>Elapidae</taxon>
        <taxon>Elapinae</taxon>
        <taxon>Ophiophagus</taxon>
    </lineage>
</organism>
<dbReference type="AlphaFoldDB" id="V8N4M9"/>
<evidence type="ECO:0000256" key="1">
    <source>
        <dbReference type="ARBA" id="ARBA00022741"/>
    </source>
</evidence>
<evidence type="ECO:0000313" key="3">
    <source>
        <dbReference type="EMBL" id="ETE57080.1"/>
    </source>
</evidence>
<proteinExistence type="predicted"/>
<dbReference type="GO" id="GO:0003924">
    <property type="term" value="F:GTPase activity"/>
    <property type="evidence" value="ECO:0007669"/>
    <property type="project" value="InterPro"/>
</dbReference>
<dbReference type="InterPro" id="IPR027417">
    <property type="entry name" value="P-loop_NTPase"/>
</dbReference>
<comment type="caution">
    <text evidence="3">The sequence shown here is derived from an EMBL/GenBank/DDBJ whole genome shotgun (WGS) entry which is preliminary data.</text>
</comment>
<name>V8N4M9_OPHHA</name>
<feature type="compositionally biased region" description="Low complexity" evidence="2">
    <location>
        <begin position="71"/>
        <end position="80"/>
    </location>
</feature>
<dbReference type="PANTHER" id="PTHR46350:SF2">
    <property type="entry name" value="RAS LIKE FAMILY 10 MEMBER B"/>
    <property type="match status" value="1"/>
</dbReference>
<dbReference type="SUPFAM" id="SSF52540">
    <property type="entry name" value="P-loop containing nucleoside triphosphate hydrolases"/>
    <property type="match status" value="1"/>
</dbReference>
<accession>V8N4M9</accession>
<dbReference type="Proteomes" id="UP000018936">
    <property type="component" value="Unassembled WGS sequence"/>
</dbReference>
<dbReference type="InterPro" id="IPR052661">
    <property type="entry name" value="Ras-like_GTPase_Reg"/>
</dbReference>
<dbReference type="Gene3D" id="3.40.50.300">
    <property type="entry name" value="P-loop containing nucleotide triphosphate hydrolases"/>
    <property type="match status" value="1"/>
</dbReference>
<dbReference type="PANTHER" id="PTHR46350">
    <property type="entry name" value="RAS LIKE FAMILY 10 MEMBER B-RELATED"/>
    <property type="match status" value="1"/>
</dbReference>
<keyword evidence="4" id="KW-1185">Reference proteome</keyword>
<feature type="non-terminal residue" evidence="3">
    <location>
        <position position="1"/>
    </location>
</feature>
<evidence type="ECO:0000313" key="4">
    <source>
        <dbReference type="Proteomes" id="UP000018936"/>
    </source>
</evidence>
<dbReference type="OrthoDB" id="299781at2759"/>
<reference evidence="3 4" key="1">
    <citation type="journal article" date="2013" name="Proc. Natl. Acad. Sci. U.S.A.">
        <title>The king cobra genome reveals dynamic gene evolution and adaptation in the snake venom system.</title>
        <authorList>
            <person name="Vonk F.J."/>
            <person name="Casewell N.R."/>
            <person name="Henkel C.V."/>
            <person name="Heimberg A.M."/>
            <person name="Jansen H.J."/>
            <person name="McCleary R.J."/>
            <person name="Kerkkamp H.M."/>
            <person name="Vos R.A."/>
            <person name="Guerreiro I."/>
            <person name="Calvete J.J."/>
            <person name="Wuster W."/>
            <person name="Woods A.E."/>
            <person name="Logan J.M."/>
            <person name="Harrison R.A."/>
            <person name="Castoe T.A."/>
            <person name="de Koning A.P."/>
            <person name="Pollock D.D."/>
            <person name="Yandell M."/>
            <person name="Calderon D."/>
            <person name="Renjifo C."/>
            <person name="Currier R.B."/>
            <person name="Salgado D."/>
            <person name="Pla D."/>
            <person name="Sanz L."/>
            <person name="Hyder A.S."/>
            <person name="Ribeiro J.M."/>
            <person name="Arntzen J.W."/>
            <person name="van den Thillart G.E."/>
            <person name="Boetzer M."/>
            <person name="Pirovano W."/>
            <person name="Dirks R.P."/>
            <person name="Spaink H.P."/>
            <person name="Duboule D."/>
            <person name="McGlinn E."/>
            <person name="Kini R.M."/>
            <person name="Richardson M.K."/>
        </authorList>
    </citation>
    <scope>NUCLEOTIDE SEQUENCE</scope>
    <source>
        <tissue evidence="3">Blood</tissue>
    </source>
</reference>
<dbReference type="Pfam" id="PF00071">
    <property type="entry name" value="Ras"/>
    <property type="match status" value="1"/>
</dbReference>